<dbReference type="AlphaFoldDB" id="A0A0N9ZIJ0"/>
<dbReference type="EMBL" id="CP012023">
    <property type="protein sequence ID" value="ALI56842.1"/>
    <property type="molecule type" value="Genomic_DNA"/>
</dbReference>
<reference evidence="1 2" key="1">
    <citation type="submission" date="2015-05" db="EMBL/GenBank/DDBJ databases">
        <authorList>
            <person name="Wang D.B."/>
            <person name="Wang M."/>
        </authorList>
    </citation>
    <scope>NUCLEOTIDE SEQUENCE [LARGE SCALE GENOMIC DNA]</scope>
    <source>
        <strain evidence="1 2">IMCC 12053</strain>
    </source>
</reference>
<evidence type="ECO:0000313" key="2">
    <source>
        <dbReference type="Proteomes" id="UP000064920"/>
    </source>
</evidence>
<dbReference type="STRING" id="1397108.IMCC12053_2895"/>
<dbReference type="PATRIC" id="fig|1397108.4.peg.2960"/>
<name>A0A0N9ZIJ0_9RHOB</name>
<protein>
    <submittedName>
        <fullName evidence="1">Uncharacterized protein</fullName>
    </submittedName>
</protein>
<gene>
    <name evidence="1" type="ORF">IMCC12053_2895</name>
</gene>
<accession>A0A0N9ZIJ0</accession>
<dbReference type="OrthoDB" id="9806367at2"/>
<proteinExistence type="predicted"/>
<sequence>MVEDARFEDGGEAPLHLKALDPDDLTVLSTLVQDGVVPVTEISFNATTRRFAMLVNRFRWEDVAAAQARGRDVERVQSVLLFDDVSKARSMGVDGGNKDTVVSILALAFHAGKDGTGRIEITLAGDGAIALDVETIDATLKDVTRPYVAPSHKAPSHPD</sequence>
<dbReference type="KEGG" id="cmar:IMCC12053_2895"/>
<keyword evidence="2" id="KW-1185">Reference proteome</keyword>
<dbReference type="RefSeq" id="WP_062220131.1">
    <property type="nucleotide sequence ID" value="NZ_CP012023.1"/>
</dbReference>
<organism evidence="1 2">
    <name type="scientific">Celeribacter marinus</name>
    <dbReference type="NCBI Taxonomy" id="1397108"/>
    <lineage>
        <taxon>Bacteria</taxon>
        <taxon>Pseudomonadati</taxon>
        <taxon>Pseudomonadota</taxon>
        <taxon>Alphaproteobacteria</taxon>
        <taxon>Rhodobacterales</taxon>
        <taxon>Roseobacteraceae</taxon>
        <taxon>Celeribacter</taxon>
    </lineage>
</organism>
<evidence type="ECO:0000313" key="1">
    <source>
        <dbReference type="EMBL" id="ALI56842.1"/>
    </source>
</evidence>
<dbReference type="Proteomes" id="UP000064920">
    <property type="component" value="Chromosome"/>
</dbReference>
<dbReference type="InterPro" id="IPR021335">
    <property type="entry name" value="DUF2948"/>
</dbReference>
<dbReference type="Pfam" id="PF11164">
    <property type="entry name" value="DUF2948"/>
    <property type="match status" value="1"/>
</dbReference>